<protein>
    <submittedName>
        <fullName evidence="1">Uncharacterized protein</fullName>
    </submittedName>
</protein>
<dbReference type="KEGG" id="ovi:T265_15778"/>
<feature type="non-terminal residue" evidence="1">
    <location>
        <position position="1"/>
    </location>
</feature>
<organism evidence="1 2">
    <name type="scientific">Opisthorchis viverrini</name>
    <name type="common">Southeast Asian liver fluke</name>
    <dbReference type="NCBI Taxonomy" id="6198"/>
    <lineage>
        <taxon>Eukaryota</taxon>
        <taxon>Metazoa</taxon>
        <taxon>Spiralia</taxon>
        <taxon>Lophotrochozoa</taxon>
        <taxon>Platyhelminthes</taxon>
        <taxon>Trematoda</taxon>
        <taxon>Digenea</taxon>
        <taxon>Opisthorchiida</taxon>
        <taxon>Opisthorchiata</taxon>
        <taxon>Opisthorchiidae</taxon>
        <taxon>Opisthorchis</taxon>
    </lineage>
</organism>
<dbReference type="CTD" id="20329943"/>
<accession>A0A074YW11</accession>
<evidence type="ECO:0000313" key="1">
    <source>
        <dbReference type="EMBL" id="KER18868.1"/>
    </source>
</evidence>
<name>A0A074YW11_OPIVI</name>
<dbReference type="RefSeq" id="XP_009177385.1">
    <property type="nucleotide sequence ID" value="XM_009179121.1"/>
</dbReference>
<dbReference type="AlphaFoldDB" id="A0A074YW11"/>
<dbReference type="EMBL" id="KL597614">
    <property type="protein sequence ID" value="KER18868.1"/>
    <property type="molecule type" value="Genomic_DNA"/>
</dbReference>
<sequence length="89" mass="10072">PGAPTDLDVNVGYNYLTASWNYTSNCTSPRQTQFLLTPYDELGQKTGRQMITESSTKDIAVLQFRKCKEVSLGVRPLMGSEVRKRFRIP</sequence>
<keyword evidence="2" id="KW-1185">Reference proteome</keyword>
<proteinExistence type="predicted"/>
<feature type="non-terminal residue" evidence="1">
    <location>
        <position position="89"/>
    </location>
</feature>
<evidence type="ECO:0000313" key="2">
    <source>
        <dbReference type="Proteomes" id="UP000054324"/>
    </source>
</evidence>
<gene>
    <name evidence="1" type="ORF">T265_15778</name>
</gene>
<dbReference type="Proteomes" id="UP000054324">
    <property type="component" value="Unassembled WGS sequence"/>
</dbReference>
<reference evidence="1 2" key="1">
    <citation type="submission" date="2013-11" db="EMBL/GenBank/DDBJ databases">
        <title>Opisthorchis viverrini - life in the bile duct.</title>
        <authorList>
            <person name="Young N.D."/>
            <person name="Nagarajan N."/>
            <person name="Lin S.J."/>
            <person name="Korhonen P.K."/>
            <person name="Jex A.R."/>
            <person name="Hall R.S."/>
            <person name="Safavi-Hemami H."/>
            <person name="Kaewkong W."/>
            <person name="Bertrand D."/>
            <person name="Gao S."/>
            <person name="Seet Q."/>
            <person name="Wongkham S."/>
            <person name="Teh B.T."/>
            <person name="Wongkham C."/>
            <person name="Intapan P.M."/>
            <person name="Maleewong W."/>
            <person name="Yang X."/>
            <person name="Hu M."/>
            <person name="Wang Z."/>
            <person name="Hofmann A."/>
            <person name="Sternberg P.W."/>
            <person name="Tan P."/>
            <person name="Wang J."/>
            <person name="Gasser R.B."/>
        </authorList>
    </citation>
    <scope>NUCLEOTIDE SEQUENCE [LARGE SCALE GENOMIC DNA]</scope>
</reference>
<dbReference type="GeneID" id="20329943"/>